<evidence type="ECO:0000313" key="1">
    <source>
        <dbReference type="EMBL" id="QOX64210.1"/>
    </source>
</evidence>
<accession>A0ACD1ACM2</accession>
<dbReference type="Proteomes" id="UP000594014">
    <property type="component" value="Chromosome"/>
</dbReference>
<gene>
    <name evidence="1" type="ORF">FRZ06_13110</name>
</gene>
<organism evidence="1 2">
    <name type="scientific">Anoxybacterium hadale</name>
    <dbReference type="NCBI Taxonomy" id="3408580"/>
    <lineage>
        <taxon>Bacteria</taxon>
        <taxon>Bacillati</taxon>
        <taxon>Bacillota</taxon>
        <taxon>Clostridia</taxon>
        <taxon>Peptostreptococcales</taxon>
        <taxon>Anaerovoracaceae</taxon>
        <taxon>Anoxybacterium</taxon>
    </lineage>
</organism>
<protein>
    <submittedName>
        <fullName evidence="1">Uncharacterized protein</fullName>
    </submittedName>
</protein>
<proteinExistence type="predicted"/>
<dbReference type="EMBL" id="CP042469">
    <property type="protein sequence ID" value="QOX64210.1"/>
    <property type="molecule type" value="Genomic_DNA"/>
</dbReference>
<name>A0ACD1ACM2_9FIRM</name>
<keyword evidence="2" id="KW-1185">Reference proteome</keyword>
<evidence type="ECO:0000313" key="2">
    <source>
        <dbReference type="Proteomes" id="UP000594014"/>
    </source>
</evidence>
<reference evidence="1" key="1">
    <citation type="submission" date="2019-08" db="EMBL/GenBank/DDBJ databases">
        <title>Genome sequence of Clostridiales bacterium MT110.</title>
        <authorList>
            <person name="Cao J."/>
        </authorList>
    </citation>
    <scope>NUCLEOTIDE SEQUENCE</scope>
    <source>
        <strain evidence="1">MT110</strain>
    </source>
</reference>
<sequence length="322" mass="36360">MLYYAYLDSRDIVQAIYAMPSPLEGEKYVSIPTNDQTLIGKRYNRQTGKFEDVVMFYYAVLGAKDIVTEVISSETEIIDPNKIRISTSDTTLIGKWYNRGTGQFLNPPIHILAELSTGQINIVGQDKWLQTELNEIRASLVELGYGSIGGYKCTFDMEENQETTNEWTSSGSNTGKNYIFSFDTGIPGYFPKMIRIVSKYFDNDLLVADFYIVRNADGSVKYAYVDKNYFGISRSSTDTAKTRWVAHNIKMSKDDVFAAGKHSNGRLWDEGGGVFFQEIGVNNSDVSIGKFNYTENTFSFTMEISSNLVGNFTDMNLRGYVF</sequence>